<feature type="transmembrane region" description="Helical" evidence="2">
    <location>
        <begin position="147"/>
        <end position="168"/>
    </location>
</feature>
<dbReference type="EMBL" id="AP009384">
    <property type="protein sequence ID" value="BAF87910.1"/>
    <property type="molecule type" value="Genomic_DNA"/>
</dbReference>
<dbReference type="Proteomes" id="UP000000270">
    <property type="component" value="Chromosome"/>
</dbReference>
<evidence type="ECO:0000313" key="4">
    <source>
        <dbReference type="Proteomes" id="UP000000270"/>
    </source>
</evidence>
<feature type="region of interest" description="Disordered" evidence="1">
    <location>
        <begin position="259"/>
        <end position="291"/>
    </location>
</feature>
<reference evidence="3 4" key="3">
    <citation type="journal article" date="2008" name="BMC Genomics">
        <title>The genome of the versatile nitrogen fixer Azorhizobium caulinodans ORS571.</title>
        <authorList>
            <person name="Lee KB."/>
            <person name="Backer P.D."/>
            <person name="Aono T."/>
            <person name="Liu CT."/>
            <person name="Suzuki S."/>
            <person name="Suzuki T."/>
            <person name="Kaneko T."/>
            <person name="Yamada M."/>
            <person name="Tabata S."/>
            <person name="Kupfer D.M."/>
            <person name="Najar F.Z."/>
            <person name="Wiley G.B."/>
            <person name="Roe B."/>
            <person name="Binnewies T.T."/>
            <person name="Ussery D.W."/>
            <person name="D'Haeze W."/>
            <person name="Herder J.D."/>
            <person name="Gevers D."/>
            <person name="Vereecke D."/>
            <person name="Holsters M."/>
            <person name="Oyaizu H."/>
        </authorList>
    </citation>
    <scope>NUCLEOTIDE SEQUENCE [LARGE SCALE GENOMIC DNA]</scope>
    <source>
        <strain evidence="4">ATCC 43989 / DSM 5975 / JCM 20966 / LMG 6465 / NBRC 14845 / NCIMB 13405 / ORS 571</strain>
    </source>
</reference>
<keyword evidence="4" id="KW-1185">Reference proteome</keyword>
<reference evidence="3 4" key="5">
    <citation type="journal article" date="2010" name="Appl. Environ. Microbiol.">
        <title>phrR-like gene praR of Azorhizobium caulinodans ORS571 is essential for symbiosis with Sesbania rostrata and is involved in expression of reb genes.</title>
        <authorList>
            <person name="Akiba N."/>
            <person name="Aono T."/>
            <person name="Toyazaki H."/>
            <person name="Sato S."/>
            <person name="Oyaizu H."/>
        </authorList>
    </citation>
    <scope>NUCLEOTIDE SEQUENCE [LARGE SCALE GENOMIC DNA]</scope>
    <source>
        <strain evidence="4">ATCC 43989 / DSM 5975 / JCM 20966 / LMG 6465 / NBRC 14845 / NCIMB 13405 / ORS 571</strain>
    </source>
</reference>
<dbReference type="eggNOG" id="COG3182">
    <property type="taxonomic scope" value="Bacteria"/>
</dbReference>
<dbReference type="PANTHER" id="PTHR34219:SF1">
    <property type="entry name" value="PEPSY DOMAIN-CONTAINING PROTEIN"/>
    <property type="match status" value="1"/>
</dbReference>
<sequence length="465" mass="49497">MRDAVWSATAFYRAVWRWHFYAGLVCAPFLVILAVTGAIYLFNDEINDLVYPNLRLVPASATEIPLSEIARAAAASVPGGTVTRIDTPTAAGRSVQVFVAPPSGAPLRVFVDPGSGKVLGSYVYTHTLVGFADVAHGSLMLGPLGDAVVELAACWGFILTVTGLFLWWPRGGKPPLFRPRSGLRKRAFWKDWHSAVGFWSALLVLFLILTGLPWAGIWGDLLRAGADVAGIGYPATFRTHGATLQSHLTIKEASDGAAPWTLENEPAPSSQAADPHAHHHGTAPAPRAAGTPQPIGLDAAAQVIADAGMSAPYRLSLPRDALGTYIAFVYPDQPEGQRTLYIDQYSGQVLGDIGFGDYGPMAKAVELGVQLHMGNYFGLPNQLVMLLPCLAIVFLCISGPIMWWRRRPAGRLGAPKPIARPTLRVLALIVLALCLVFPLAGVSLIAVLGLDLLAGRIAEGLGPVA</sequence>
<feature type="transmembrane region" description="Helical" evidence="2">
    <location>
        <begin position="20"/>
        <end position="42"/>
    </location>
</feature>
<reference evidence="3 4" key="6">
    <citation type="journal article" date="2011" name="Appl. Environ. Microbiol.">
        <title>Involvement of the azorhizobial chromosome partition gene (parA) in the onset of bacteroid differentiation during Sesbania rostrata stem nodule development.</title>
        <authorList>
            <person name="Liu CT."/>
            <person name="Lee KB."/>
            <person name="Wang YS."/>
            <person name="Peng MH."/>
            <person name="Lee KT."/>
            <person name="Suzuki S."/>
            <person name="Suzuki T."/>
            <person name="Oyaizu H."/>
        </authorList>
    </citation>
    <scope>NUCLEOTIDE SEQUENCE [LARGE SCALE GENOMIC DNA]</scope>
    <source>
        <strain evidence="4">ATCC 43989 / DSM 5975 / JCM 20966 / LMG 6465 / NBRC 14845 / NCIMB 13405 / ORS 571</strain>
    </source>
</reference>
<reference evidence="4" key="2">
    <citation type="submission" date="2007-04" db="EMBL/GenBank/DDBJ databases">
        <title>Complete genome sequence of the nitrogen-fixing bacterium Azorhizobium caulinodans ORS571.</title>
        <authorList>
            <person name="Lee K.B."/>
            <person name="Backer P.D."/>
            <person name="Aono T."/>
            <person name="Liu C.T."/>
            <person name="Suzuki S."/>
            <person name="Suzuki T."/>
            <person name="Kaneko T."/>
            <person name="Yamada M."/>
            <person name="Tabata S."/>
            <person name="Kupfer D.M."/>
            <person name="Najar F.Z."/>
            <person name="Wiley G.B."/>
            <person name="Roe B."/>
            <person name="Binnewies T."/>
            <person name="Ussery D."/>
            <person name="Vereecke D."/>
            <person name="Gevers D."/>
            <person name="Holsters M."/>
            <person name="Oyaizu H."/>
        </authorList>
    </citation>
    <scope>NUCLEOTIDE SEQUENCE [LARGE SCALE GENOMIC DNA]</scope>
    <source>
        <strain evidence="4">ATCC 43989 / DSM 5975 / JCM 20966 / LMG 6465 / NBRC 14845 / NCIMB 13405 / ORS 571</strain>
    </source>
</reference>
<feature type="compositionally biased region" description="Low complexity" evidence="1">
    <location>
        <begin position="282"/>
        <end position="291"/>
    </location>
</feature>
<protein>
    <submittedName>
        <fullName evidence="3">PepSY amd peptidase M4 protein</fullName>
    </submittedName>
</protein>
<evidence type="ECO:0000256" key="1">
    <source>
        <dbReference type="SAM" id="MobiDB-lite"/>
    </source>
</evidence>
<keyword evidence="2" id="KW-0472">Membrane</keyword>
<dbReference type="RefSeq" id="WP_012170440.1">
    <property type="nucleotide sequence ID" value="NC_009937.1"/>
</dbReference>
<dbReference type="STRING" id="438753.AZC_1912"/>
<reference evidence="3 4" key="4">
    <citation type="journal article" date="2009" name="Appl. Environ. Microbiol.">
        <title>Comparative genome-wide transcriptional profiling of Azorhizobium caulinodans ORS571 grown under free-living and symbiotic conditions.</title>
        <authorList>
            <person name="Tsukada S."/>
            <person name="Aono T."/>
            <person name="Akiba N."/>
            <person name="Lee KB."/>
            <person name="Liu CT."/>
            <person name="Toyazaki H."/>
            <person name="Oyaizu H."/>
        </authorList>
    </citation>
    <scope>NUCLEOTIDE SEQUENCE [LARGE SCALE GENOMIC DNA]</scope>
    <source>
        <strain evidence="4">ATCC 43989 / DSM 5975 / JCM 20966 / LMG 6465 / NBRC 14845 / NCIMB 13405 / ORS 571</strain>
    </source>
</reference>
<dbReference type="KEGG" id="azc:AZC_1912"/>
<name>A8I2P5_AZOC5</name>
<evidence type="ECO:0000256" key="2">
    <source>
        <dbReference type="SAM" id="Phobius"/>
    </source>
</evidence>
<proteinExistence type="predicted"/>
<reference evidence="3 4" key="1">
    <citation type="journal article" date="2007" name="Appl. Environ. Microbiol.">
        <title>Rhizobial factors required for stem nodule maturation and maintenance in Sesbania rostrata-Azorhizobium caulinodans ORS571 symbiosis.</title>
        <authorList>
            <person name="Suzuki S."/>
            <person name="Aono T."/>
            <person name="Lee KB."/>
            <person name="Suzuki T."/>
            <person name="Liu CT."/>
            <person name="Miwa H."/>
            <person name="Wakao S."/>
            <person name="Iki T."/>
            <person name="Oyaizu H."/>
        </authorList>
    </citation>
    <scope>NUCLEOTIDE SEQUENCE [LARGE SCALE GENOMIC DNA]</scope>
    <source>
        <strain evidence="4">ATCC 43989 / DSM 5975 / JCM 20966 / LMG 6465 / NBRC 14845 / NCIMB 13405 / ORS 571</strain>
    </source>
</reference>
<dbReference type="InterPro" id="IPR005625">
    <property type="entry name" value="PepSY-ass_TM"/>
</dbReference>
<organism evidence="3 4">
    <name type="scientific">Azorhizobium caulinodans (strain ATCC 43989 / DSM 5975 / JCM 20966 / LMG 6465 / NBRC 14845 / NCIMB 13405 / ORS 571)</name>
    <dbReference type="NCBI Taxonomy" id="438753"/>
    <lineage>
        <taxon>Bacteria</taxon>
        <taxon>Pseudomonadati</taxon>
        <taxon>Pseudomonadota</taxon>
        <taxon>Alphaproteobacteria</taxon>
        <taxon>Hyphomicrobiales</taxon>
        <taxon>Xanthobacteraceae</taxon>
        <taxon>Azorhizobium</taxon>
    </lineage>
</organism>
<keyword evidence="2" id="KW-1133">Transmembrane helix</keyword>
<gene>
    <name evidence="3" type="ordered locus">AZC_1912</name>
</gene>
<evidence type="ECO:0000313" key="3">
    <source>
        <dbReference type="EMBL" id="BAF87910.1"/>
    </source>
</evidence>
<feature type="transmembrane region" description="Helical" evidence="2">
    <location>
        <begin position="383"/>
        <end position="404"/>
    </location>
</feature>
<keyword evidence="2" id="KW-0812">Transmembrane</keyword>
<feature type="transmembrane region" description="Helical" evidence="2">
    <location>
        <begin position="189"/>
        <end position="212"/>
    </location>
</feature>
<accession>A8I2P5</accession>
<dbReference type="Pfam" id="PF03929">
    <property type="entry name" value="PepSY_TM"/>
    <property type="match status" value="1"/>
</dbReference>
<dbReference type="HOGENOM" id="CLU_031962_3_2_5"/>
<dbReference type="PANTHER" id="PTHR34219">
    <property type="entry name" value="IRON-REGULATED INNER MEMBRANE PROTEIN-RELATED"/>
    <property type="match status" value="1"/>
</dbReference>
<feature type="transmembrane region" description="Helical" evidence="2">
    <location>
        <begin position="425"/>
        <end position="450"/>
    </location>
</feature>
<dbReference type="AlphaFoldDB" id="A8I2P5"/>